<gene>
    <name evidence="3" type="ORF">M3P19_15505</name>
</gene>
<proteinExistence type="predicted"/>
<accession>A0ABT0PW57</accession>
<evidence type="ECO:0000259" key="2">
    <source>
        <dbReference type="Pfam" id="PF00144"/>
    </source>
</evidence>
<dbReference type="InterPro" id="IPR001466">
    <property type="entry name" value="Beta-lactam-related"/>
</dbReference>
<evidence type="ECO:0000256" key="1">
    <source>
        <dbReference type="SAM" id="SignalP"/>
    </source>
</evidence>
<comment type="caution">
    <text evidence="3">The sequence shown here is derived from an EMBL/GenBank/DDBJ whole genome shotgun (WGS) entry which is preliminary data.</text>
</comment>
<dbReference type="InterPro" id="IPR050491">
    <property type="entry name" value="AmpC-like"/>
</dbReference>
<feature type="chain" id="PRO_5045562185" evidence="1">
    <location>
        <begin position="21"/>
        <end position="364"/>
    </location>
</feature>
<dbReference type="Proteomes" id="UP001203607">
    <property type="component" value="Unassembled WGS sequence"/>
</dbReference>
<protein>
    <submittedName>
        <fullName evidence="3">Beta-lactamase family protein</fullName>
    </submittedName>
</protein>
<dbReference type="SUPFAM" id="SSF56601">
    <property type="entry name" value="beta-lactamase/transpeptidase-like"/>
    <property type="match status" value="1"/>
</dbReference>
<dbReference type="RefSeq" id="WP_249658605.1">
    <property type="nucleotide sequence ID" value="NZ_JAMFMA010000004.1"/>
</dbReference>
<dbReference type="PANTHER" id="PTHR46825:SF9">
    <property type="entry name" value="BETA-LACTAMASE-RELATED DOMAIN-CONTAINING PROTEIN"/>
    <property type="match status" value="1"/>
</dbReference>
<evidence type="ECO:0000313" key="4">
    <source>
        <dbReference type="Proteomes" id="UP001203607"/>
    </source>
</evidence>
<dbReference type="Pfam" id="PF00144">
    <property type="entry name" value="Beta-lactamase"/>
    <property type="match status" value="1"/>
</dbReference>
<dbReference type="PANTHER" id="PTHR46825">
    <property type="entry name" value="D-ALANYL-D-ALANINE-CARBOXYPEPTIDASE/ENDOPEPTIDASE AMPH"/>
    <property type="match status" value="1"/>
</dbReference>
<dbReference type="Gene3D" id="3.40.710.10">
    <property type="entry name" value="DD-peptidase/beta-lactamase superfamily"/>
    <property type="match status" value="1"/>
</dbReference>
<feature type="signal peptide" evidence="1">
    <location>
        <begin position="1"/>
        <end position="20"/>
    </location>
</feature>
<reference evidence="3 4" key="1">
    <citation type="submission" date="2022-05" db="EMBL/GenBank/DDBJ databases">
        <authorList>
            <person name="Park J.-S."/>
        </authorList>
    </citation>
    <scope>NUCLEOTIDE SEQUENCE [LARGE SCALE GENOMIC DNA]</scope>
    <source>
        <strain evidence="3 4">2012CJ35-5</strain>
    </source>
</reference>
<sequence length="364" mass="40749">MIQKVIFTLFVGLLVQLSCAQTRPQKPAIPFESIEAAHSFLKQQEAVKLFSGTVLVVHKGKELMREAYGMANVEKSIKNNTNTKINLGSINKAFTAVSVMQLVDAGKLKLSDKVVTYIPELNADMADEITIMQLLEMKSGLGSYWDSELFWAKRNELNSMEDYLPIINEYPLNSKPGTIRAYSNSGYELLGIVVQRVSGQNYFDYVREHIYQKANMSNTDAFTKYAKVENRAIGYSKYKNGESIGGPDSGQNKPFKFSITDRMPLHGTAAGGGYSTLDDMRNFVESLTSNRLLSKESTARVLNHFRDGTIRPKFYSVRGGSYGINSTVNYDMEKDLLVIIMSNYDPPTASEVMRRLRITPTAQG</sequence>
<keyword evidence="4" id="KW-1185">Reference proteome</keyword>
<feature type="domain" description="Beta-lactamase-related" evidence="2">
    <location>
        <begin position="49"/>
        <end position="359"/>
    </location>
</feature>
<name>A0ABT0PW57_9FLAO</name>
<evidence type="ECO:0000313" key="3">
    <source>
        <dbReference type="EMBL" id="MCL6275421.1"/>
    </source>
</evidence>
<dbReference type="EMBL" id="JAMFMA010000004">
    <property type="protein sequence ID" value="MCL6275421.1"/>
    <property type="molecule type" value="Genomic_DNA"/>
</dbReference>
<organism evidence="3 4">
    <name type="scientific">Flagellimonas spongiicola</name>
    <dbReference type="NCBI Taxonomy" id="2942208"/>
    <lineage>
        <taxon>Bacteria</taxon>
        <taxon>Pseudomonadati</taxon>
        <taxon>Bacteroidota</taxon>
        <taxon>Flavobacteriia</taxon>
        <taxon>Flavobacteriales</taxon>
        <taxon>Flavobacteriaceae</taxon>
        <taxon>Flagellimonas</taxon>
    </lineage>
</organism>
<dbReference type="InterPro" id="IPR012338">
    <property type="entry name" value="Beta-lactam/transpept-like"/>
</dbReference>
<keyword evidence="1" id="KW-0732">Signal</keyword>